<reference evidence="2" key="1">
    <citation type="submission" date="2014-09" db="EMBL/GenBank/DDBJ databases">
        <authorList>
            <person name="Magalhaes I.L.F."/>
            <person name="Oliveira U."/>
            <person name="Santos F.R."/>
            <person name="Vidigal T.H.D.A."/>
            <person name="Brescovit A.D."/>
            <person name="Santos A.J."/>
        </authorList>
    </citation>
    <scope>NUCLEOTIDE SEQUENCE</scope>
    <source>
        <tissue evidence="2">Shoot tissue taken approximately 20 cm above the soil surface</tissue>
    </source>
</reference>
<feature type="region of interest" description="Disordered" evidence="1">
    <location>
        <begin position="1"/>
        <end position="39"/>
    </location>
</feature>
<reference evidence="2" key="2">
    <citation type="journal article" date="2015" name="Data Brief">
        <title>Shoot transcriptome of the giant reed, Arundo donax.</title>
        <authorList>
            <person name="Barrero R.A."/>
            <person name="Guerrero F.D."/>
            <person name="Moolhuijzen P."/>
            <person name="Goolsby J.A."/>
            <person name="Tidwell J."/>
            <person name="Bellgard S.E."/>
            <person name="Bellgard M.I."/>
        </authorList>
    </citation>
    <scope>NUCLEOTIDE SEQUENCE</scope>
    <source>
        <tissue evidence="2">Shoot tissue taken approximately 20 cm above the soil surface</tissue>
    </source>
</reference>
<proteinExistence type="predicted"/>
<organism evidence="2">
    <name type="scientific">Arundo donax</name>
    <name type="common">Giant reed</name>
    <name type="synonym">Donax arundinaceus</name>
    <dbReference type="NCBI Taxonomy" id="35708"/>
    <lineage>
        <taxon>Eukaryota</taxon>
        <taxon>Viridiplantae</taxon>
        <taxon>Streptophyta</taxon>
        <taxon>Embryophyta</taxon>
        <taxon>Tracheophyta</taxon>
        <taxon>Spermatophyta</taxon>
        <taxon>Magnoliopsida</taxon>
        <taxon>Liliopsida</taxon>
        <taxon>Poales</taxon>
        <taxon>Poaceae</taxon>
        <taxon>PACMAD clade</taxon>
        <taxon>Arundinoideae</taxon>
        <taxon>Arundineae</taxon>
        <taxon>Arundo</taxon>
    </lineage>
</organism>
<dbReference type="EMBL" id="GBRH01201641">
    <property type="protein sequence ID" value="JAD96254.1"/>
    <property type="molecule type" value="Transcribed_RNA"/>
</dbReference>
<accession>A0A0A9E658</accession>
<evidence type="ECO:0000313" key="2">
    <source>
        <dbReference type="EMBL" id="JAD96254.1"/>
    </source>
</evidence>
<sequence length="61" mass="6776">MVAQSRTRQESEDDLTTDQGVRGGASQSATPNHPIQAQAARRACVCMPQEWKIYDACPRAW</sequence>
<dbReference type="AlphaFoldDB" id="A0A0A9E658"/>
<evidence type="ECO:0000256" key="1">
    <source>
        <dbReference type="SAM" id="MobiDB-lite"/>
    </source>
</evidence>
<feature type="compositionally biased region" description="Polar residues" evidence="1">
    <location>
        <begin position="25"/>
        <end position="35"/>
    </location>
</feature>
<name>A0A0A9E658_ARUDO</name>
<protein>
    <submittedName>
        <fullName evidence="2">Uncharacterized protein</fullName>
    </submittedName>
</protein>